<accession>G7TAN7</accession>
<name>G7TAN7_XANOB</name>
<evidence type="ECO:0000313" key="3">
    <source>
        <dbReference type="EMBL" id="AEQ94804.1"/>
    </source>
</evidence>
<dbReference type="GO" id="GO:0016301">
    <property type="term" value="F:kinase activity"/>
    <property type="evidence" value="ECO:0007669"/>
    <property type="project" value="UniProtKB-KW"/>
</dbReference>
<dbReference type="KEGG" id="xor:XOC_0595"/>
<evidence type="ECO:0000313" key="4">
    <source>
        <dbReference type="Proteomes" id="UP000008851"/>
    </source>
</evidence>
<evidence type="ECO:0000259" key="2">
    <source>
        <dbReference type="Pfam" id="PF20423"/>
    </source>
</evidence>
<proteinExistence type="predicted"/>
<feature type="domain" description="Isocitrate dehydrogenase kinase/phosphatase (AceK) regulatory" evidence="2">
    <location>
        <begin position="46"/>
        <end position="75"/>
    </location>
</feature>
<dbReference type="HOGENOM" id="CLU_2670212_0_0_6"/>
<evidence type="ECO:0000256" key="1">
    <source>
        <dbReference type="SAM" id="MobiDB-lite"/>
    </source>
</evidence>
<protein>
    <submittedName>
        <fullName evidence="3">Isocitrate dehydrogenase kinase-phosphatase</fullName>
    </submittedName>
</protein>
<gene>
    <name evidence="3" type="ORF">XOC_0595</name>
</gene>
<feature type="region of interest" description="Disordered" evidence="1">
    <location>
        <begin position="1"/>
        <end position="37"/>
    </location>
</feature>
<sequence length="75" mass="8579">MRTRRACATRDHRAVQHAPPQALKDTAAMRQSPLPPQSEHRALAIAQAVYEAFEDYHARFSEITACAKQRFETRD</sequence>
<dbReference type="Proteomes" id="UP000008851">
    <property type="component" value="Chromosome"/>
</dbReference>
<dbReference type="Pfam" id="PF20423">
    <property type="entry name" value="AceK_regulatory"/>
    <property type="match status" value="1"/>
</dbReference>
<organism evidence="3 4">
    <name type="scientific">Xanthomonas oryzae pv. oryzicola (strain BLS256)</name>
    <dbReference type="NCBI Taxonomy" id="383407"/>
    <lineage>
        <taxon>Bacteria</taxon>
        <taxon>Pseudomonadati</taxon>
        <taxon>Pseudomonadota</taxon>
        <taxon>Gammaproteobacteria</taxon>
        <taxon>Lysobacterales</taxon>
        <taxon>Lysobacteraceae</taxon>
        <taxon>Xanthomonas</taxon>
    </lineage>
</organism>
<keyword evidence="3" id="KW-0418">Kinase</keyword>
<dbReference type="AlphaFoldDB" id="G7TAN7"/>
<dbReference type="EMBL" id="CP003057">
    <property type="protein sequence ID" value="AEQ94804.1"/>
    <property type="molecule type" value="Genomic_DNA"/>
</dbReference>
<dbReference type="InterPro" id="IPR046854">
    <property type="entry name" value="AceK_regulatory"/>
</dbReference>
<reference evidence="3 4" key="1">
    <citation type="journal article" date="2011" name="J. Bacteriol.">
        <title>Two new complete genome sequences offer insight into host and tissue specificity of plant pathogenic Xanthomonas spp.</title>
        <authorList>
            <person name="Bogdanove A.J."/>
            <person name="Koebnik R."/>
            <person name="Lu H."/>
            <person name="Furutani A."/>
            <person name="Angiuoli S.V."/>
            <person name="Patil P.B."/>
            <person name="Van Sluys M.A."/>
            <person name="Ryan R.P."/>
            <person name="Meyer D.F."/>
            <person name="Han S.W."/>
            <person name="Aparna G."/>
            <person name="Rajaram M."/>
            <person name="Delcher A.L."/>
            <person name="Phillippy A.M."/>
            <person name="Puiu D."/>
            <person name="Schatz M.C."/>
            <person name="Shumway M."/>
            <person name="Sommer D.D."/>
            <person name="Trapnell C."/>
            <person name="Benahmed F."/>
            <person name="Dimitrov G."/>
            <person name="Madupu R."/>
            <person name="Radune D."/>
            <person name="Sullivan S."/>
            <person name="Jha G."/>
            <person name="Ishihara H."/>
            <person name="Lee S.W."/>
            <person name="Pandey A."/>
            <person name="Sharma V."/>
            <person name="Sriariyanun M."/>
            <person name="Szurek B."/>
            <person name="Vera-Cruz C.M."/>
            <person name="Dorman K.S."/>
            <person name="Ronald P.C."/>
            <person name="Verdier V."/>
            <person name="Dow J.M."/>
            <person name="Sonti R.V."/>
            <person name="Tsuge S."/>
            <person name="Brendel V.P."/>
            <person name="Rabinowicz P.D."/>
            <person name="Leach J.E."/>
            <person name="White F.F."/>
            <person name="Salzberg S.L."/>
        </authorList>
    </citation>
    <scope>NUCLEOTIDE SEQUENCE [LARGE SCALE GENOMIC DNA]</scope>
    <source>
        <strain evidence="3 4">BLS256</strain>
    </source>
</reference>
<keyword evidence="3" id="KW-0808">Transferase</keyword>